<gene>
    <name evidence="2" type="ORF">EIK76_00050</name>
</gene>
<dbReference type="AlphaFoldDB" id="A0A3P3QMW6"/>
<dbReference type="Proteomes" id="UP000276260">
    <property type="component" value="Unassembled WGS sequence"/>
</dbReference>
<name>A0A3P3QMW6_9GAMM</name>
<evidence type="ECO:0000313" key="3">
    <source>
        <dbReference type="Proteomes" id="UP000276260"/>
    </source>
</evidence>
<dbReference type="Gene3D" id="3.40.710.10">
    <property type="entry name" value="DD-peptidase/beta-lactamase superfamily"/>
    <property type="match status" value="1"/>
</dbReference>
<dbReference type="Pfam" id="PF00905">
    <property type="entry name" value="Transpeptidase"/>
    <property type="match status" value="1"/>
</dbReference>
<sequence>MKKVFFLIAIQSICFVSANDQQIASIFSAHGIEGAMVLSSLHSGKTYIHNSRKASQPLPPAATFKILNMLILLEQTIITPEQSGFIWKNKTCTEKRWLNRRIPQQTGHRTSNCYYLDQLTKNVGTINYVQYLEASKYGHIDNISTGTEFWFNGNLQINSYEQVSFLKSFYKKKLPFQFGNFSLVEQLMLAEKTDTYQLYYQTAWIKTIYPDLGWHIGYLTTKSDTWFFTVVATTKSGENLTLLPQIAIHSLKAKGLLL</sequence>
<protein>
    <recommendedName>
        <fullName evidence="1">Penicillin-binding protein transpeptidase domain-containing protein</fullName>
    </recommendedName>
</protein>
<comment type="caution">
    <text evidence="2">The sequence shown here is derived from an EMBL/GenBank/DDBJ whole genome shotgun (WGS) entry which is preliminary data.</text>
</comment>
<reference evidence="2 3" key="1">
    <citation type="submission" date="2018-11" db="EMBL/GenBank/DDBJ databases">
        <title>Draft genome analysis of Rheinheimera mesophila isolated from an industrial waste site.</title>
        <authorList>
            <person name="Yu Q."/>
            <person name="Qi Y."/>
            <person name="Zhang H."/>
            <person name="Lu Y."/>
            <person name="Pu J."/>
        </authorList>
    </citation>
    <scope>NUCLEOTIDE SEQUENCE [LARGE SCALE GENOMIC DNA]</scope>
    <source>
        <strain evidence="2 3">IITR13</strain>
    </source>
</reference>
<dbReference type="OrthoDB" id="9762883at2"/>
<dbReference type="RefSeq" id="WP_125060808.1">
    <property type="nucleotide sequence ID" value="NZ_LAVS01000087.1"/>
</dbReference>
<accession>A0A3P3QMW6</accession>
<organism evidence="2 3">
    <name type="scientific">Rheinheimera mesophila</name>
    <dbReference type="NCBI Taxonomy" id="1547515"/>
    <lineage>
        <taxon>Bacteria</taxon>
        <taxon>Pseudomonadati</taxon>
        <taxon>Pseudomonadota</taxon>
        <taxon>Gammaproteobacteria</taxon>
        <taxon>Chromatiales</taxon>
        <taxon>Chromatiaceae</taxon>
        <taxon>Rheinheimera</taxon>
    </lineage>
</organism>
<dbReference type="InterPro" id="IPR012338">
    <property type="entry name" value="Beta-lactam/transpept-like"/>
</dbReference>
<proteinExistence type="predicted"/>
<evidence type="ECO:0000259" key="1">
    <source>
        <dbReference type="Pfam" id="PF00905"/>
    </source>
</evidence>
<keyword evidence="3" id="KW-1185">Reference proteome</keyword>
<feature type="domain" description="Penicillin-binding protein transpeptidase" evidence="1">
    <location>
        <begin position="50"/>
        <end position="236"/>
    </location>
</feature>
<dbReference type="SUPFAM" id="SSF56601">
    <property type="entry name" value="beta-lactamase/transpeptidase-like"/>
    <property type="match status" value="1"/>
</dbReference>
<evidence type="ECO:0000313" key="2">
    <source>
        <dbReference type="EMBL" id="RRJ22514.1"/>
    </source>
</evidence>
<dbReference type="InterPro" id="IPR001460">
    <property type="entry name" value="PCN-bd_Tpept"/>
</dbReference>
<dbReference type="GO" id="GO:0008658">
    <property type="term" value="F:penicillin binding"/>
    <property type="evidence" value="ECO:0007669"/>
    <property type="project" value="InterPro"/>
</dbReference>
<dbReference type="EMBL" id="RRCF01000001">
    <property type="protein sequence ID" value="RRJ22514.1"/>
    <property type="molecule type" value="Genomic_DNA"/>
</dbReference>